<evidence type="ECO:0000256" key="1">
    <source>
        <dbReference type="SAM" id="MobiDB-lite"/>
    </source>
</evidence>
<feature type="compositionally biased region" description="Polar residues" evidence="1">
    <location>
        <begin position="1"/>
        <end position="12"/>
    </location>
</feature>
<feature type="compositionally biased region" description="Acidic residues" evidence="1">
    <location>
        <begin position="36"/>
        <end position="46"/>
    </location>
</feature>
<name>A0A2H0RDZ9_9BACT</name>
<protein>
    <submittedName>
        <fullName evidence="2">Uncharacterized protein</fullName>
    </submittedName>
</protein>
<evidence type="ECO:0000313" key="3">
    <source>
        <dbReference type="Proteomes" id="UP000228767"/>
    </source>
</evidence>
<sequence length="131" mass="14851">MTPVGTNDNNFTPAGHTAREGKERRTTMGCNRRLDLDDDPNPEEADESRAAFRRDLACFVLAEAFREGREVNGQYLAAFINPESEDHARGAYLMTLLYRYGMEQAEVAILERFRENVRIGLLSMAESLDFS</sequence>
<accession>A0A2H0RDZ9</accession>
<dbReference type="EMBL" id="PCYI01000021">
    <property type="protein sequence ID" value="PIR44713.1"/>
    <property type="molecule type" value="Genomic_DNA"/>
</dbReference>
<comment type="caution">
    <text evidence="2">The sequence shown here is derived from an EMBL/GenBank/DDBJ whole genome shotgun (WGS) entry which is preliminary data.</text>
</comment>
<dbReference type="AlphaFoldDB" id="A0A2H0RDZ9"/>
<reference evidence="2 3" key="1">
    <citation type="submission" date="2017-09" db="EMBL/GenBank/DDBJ databases">
        <title>Depth-based differentiation of microbial function through sediment-hosted aquifers and enrichment of novel symbionts in the deep terrestrial subsurface.</title>
        <authorList>
            <person name="Probst A.J."/>
            <person name="Ladd B."/>
            <person name="Jarett J.K."/>
            <person name="Geller-Mcgrath D.E."/>
            <person name="Sieber C.M."/>
            <person name="Emerson J.B."/>
            <person name="Anantharaman K."/>
            <person name="Thomas B.C."/>
            <person name="Malmstrom R."/>
            <person name="Stieglmeier M."/>
            <person name="Klingl A."/>
            <person name="Woyke T."/>
            <person name="Ryan C.M."/>
            <person name="Banfield J.F."/>
        </authorList>
    </citation>
    <scope>NUCLEOTIDE SEQUENCE [LARGE SCALE GENOMIC DNA]</scope>
    <source>
        <strain evidence="2">CG10_big_fil_rev_8_21_14_0_10_51_16</strain>
    </source>
</reference>
<proteinExistence type="predicted"/>
<feature type="region of interest" description="Disordered" evidence="1">
    <location>
        <begin position="1"/>
        <end position="47"/>
    </location>
</feature>
<organism evidence="2 3">
    <name type="scientific">Candidatus Vogelbacteria bacterium CG10_big_fil_rev_8_21_14_0_10_51_16</name>
    <dbReference type="NCBI Taxonomy" id="1975045"/>
    <lineage>
        <taxon>Bacteria</taxon>
        <taxon>Candidatus Vogeliibacteriota</taxon>
    </lineage>
</organism>
<evidence type="ECO:0000313" key="2">
    <source>
        <dbReference type="EMBL" id="PIR44713.1"/>
    </source>
</evidence>
<dbReference type="Proteomes" id="UP000228767">
    <property type="component" value="Unassembled WGS sequence"/>
</dbReference>
<gene>
    <name evidence="2" type="ORF">COV10_03405</name>
</gene>
<feature type="compositionally biased region" description="Basic and acidic residues" evidence="1">
    <location>
        <begin position="17"/>
        <end position="26"/>
    </location>
</feature>